<proteinExistence type="predicted"/>
<sequence>MFVERAIDGAGAIEKPLKFVTNIRHFTVAPASPPVVGLGPRLTIFCSVLNRSINASGPIDVPRDAIQVLEGETIYFSWSASSDSYGGVVVGYAYALDDTTHLPNPNPFATGTTLTPGQLYSGGHTLFIKVIDDVGLVTNAAIPILVVHPTFKDPGAAREILYVDDSLGPGSTPSRVGNFPSDEEETSWWTLTLLPNLRVPFTEWDTYLAGQGDVEGRKPPPLNELSRYSTVIWNVDFNNGPIPTGLHKTLFENTQSSLAAYLRGGGTLILTGFAIGSNVSRPLTILYGNATNGICAGLGPGEAYNLTYFSRNFMGVDGARANWDGLRTLGARDFVAAIPTTAGIASGYDSALVDRGPLGSGAKWITYPGSGDPNSNSSPGLPQVDGLIMAQNFGCEPNAPAVFKPENPSQPIAQPVLLYHGVNVGINEDGKPSPREGTVVGVQVQAHGLGQGSAQTFDPNRSVGRMAHLTFPLYFLRDPDAVRILRAAYSYVSASPTLP</sequence>
<dbReference type="Proteomes" id="UP000317691">
    <property type="component" value="Unassembled WGS sequence"/>
</dbReference>
<comment type="caution">
    <text evidence="1">The sequence shown here is derived from an EMBL/GenBank/DDBJ whole genome shotgun (WGS) entry which is preliminary data.</text>
</comment>
<dbReference type="AlphaFoldDB" id="A0A538TRM9"/>
<accession>A0A538TRM9</accession>
<protein>
    <submittedName>
        <fullName evidence="1">Uncharacterized protein</fullName>
    </submittedName>
</protein>
<evidence type="ECO:0000313" key="2">
    <source>
        <dbReference type="Proteomes" id="UP000317691"/>
    </source>
</evidence>
<evidence type="ECO:0000313" key="1">
    <source>
        <dbReference type="EMBL" id="TMQ66286.1"/>
    </source>
</evidence>
<reference evidence="1 2" key="1">
    <citation type="journal article" date="2019" name="Nat. Microbiol.">
        <title>Mediterranean grassland soil C-N compound turnover is dependent on rainfall and depth, and is mediated by genomically divergent microorganisms.</title>
        <authorList>
            <person name="Diamond S."/>
            <person name="Andeer P.F."/>
            <person name="Li Z."/>
            <person name="Crits-Christoph A."/>
            <person name="Burstein D."/>
            <person name="Anantharaman K."/>
            <person name="Lane K.R."/>
            <person name="Thomas B.C."/>
            <person name="Pan C."/>
            <person name="Northen T.R."/>
            <person name="Banfield J.F."/>
        </authorList>
    </citation>
    <scope>NUCLEOTIDE SEQUENCE [LARGE SCALE GENOMIC DNA]</scope>
    <source>
        <strain evidence="1">WS_9</strain>
    </source>
</reference>
<name>A0A538TRM9_UNCEI</name>
<organism evidence="1 2">
    <name type="scientific">Eiseniibacteriota bacterium</name>
    <dbReference type="NCBI Taxonomy" id="2212470"/>
    <lineage>
        <taxon>Bacteria</taxon>
        <taxon>Candidatus Eiseniibacteriota</taxon>
    </lineage>
</organism>
<dbReference type="EMBL" id="VBOZ01000009">
    <property type="protein sequence ID" value="TMQ66286.1"/>
    <property type="molecule type" value="Genomic_DNA"/>
</dbReference>
<gene>
    <name evidence="1" type="ORF">E6K79_02735</name>
</gene>